<comment type="caution">
    <text evidence="4">The sequence shown here is derived from an EMBL/GenBank/DDBJ whole genome shotgun (WGS) entry which is preliminary data.</text>
</comment>
<dbReference type="InterPro" id="IPR036942">
    <property type="entry name" value="Beta-barrel_TonB_sf"/>
</dbReference>
<comment type="subcellular location">
    <subcellularLocation>
        <location evidence="1">Cell outer membrane</location>
    </subcellularLocation>
</comment>
<dbReference type="Proteomes" id="UP000765802">
    <property type="component" value="Unassembled WGS sequence"/>
</dbReference>
<gene>
    <name evidence="4" type="ORF">BC349_03345</name>
</gene>
<dbReference type="EMBL" id="MBUA01000001">
    <property type="protein sequence ID" value="MBC6489989.1"/>
    <property type="molecule type" value="Genomic_DNA"/>
</dbReference>
<evidence type="ECO:0000256" key="3">
    <source>
        <dbReference type="ARBA" id="ARBA00023237"/>
    </source>
</evidence>
<dbReference type="Gene3D" id="2.40.170.20">
    <property type="entry name" value="TonB-dependent receptor, beta-barrel domain"/>
    <property type="match status" value="1"/>
</dbReference>
<evidence type="ECO:0000256" key="2">
    <source>
        <dbReference type="ARBA" id="ARBA00023136"/>
    </source>
</evidence>
<protein>
    <recommendedName>
        <fullName evidence="6">TonB dependent receptor</fullName>
    </recommendedName>
</protein>
<accession>A0ABR7M556</accession>
<dbReference type="SUPFAM" id="SSF56935">
    <property type="entry name" value="Porins"/>
    <property type="match status" value="1"/>
</dbReference>
<reference evidence="4 5" key="1">
    <citation type="submission" date="2016-07" db="EMBL/GenBank/DDBJ databases">
        <title>Genome analysis of Flavihumibacter stibioxidans YS-17.</title>
        <authorList>
            <person name="Shi K."/>
            <person name="Han Y."/>
            <person name="Wang G."/>
        </authorList>
    </citation>
    <scope>NUCLEOTIDE SEQUENCE [LARGE SCALE GENOMIC DNA]</scope>
    <source>
        <strain evidence="4 5">YS-17</strain>
    </source>
</reference>
<organism evidence="4 5">
    <name type="scientific">Flavihumibacter stibioxidans</name>
    <dbReference type="NCBI Taxonomy" id="1834163"/>
    <lineage>
        <taxon>Bacteria</taxon>
        <taxon>Pseudomonadati</taxon>
        <taxon>Bacteroidota</taxon>
        <taxon>Chitinophagia</taxon>
        <taxon>Chitinophagales</taxon>
        <taxon>Chitinophagaceae</taxon>
        <taxon>Flavihumibacter</taxon>
    </lineage>
</organism>
<keyword evidence="5" id="KW-1185">Reference proteome</keyword>
<evidence type="ECO:0000313" key="5">
    <source>
        <dbReference type="Proteomes" id="UP000765802"/>
    </source>
</evidence>
<name>A0ABR7M556_9BACT</name>
<keyword evidence="3" id="KW-0998">Cell outer membrane</keyword>
<evidence type="ECO:0008006" key="6">
    <source>
        <dbReference type="Google" id="ProtNLM"/>
    </source>
</evidence>
<evidence type="ECO:0000256" key="1">
    <source>
        <dbReference type="ARBA" id="ARBA00004442"/>
    </source>
</evidence>
<evidence type="ECO:0000313" key="4">
    <source>
        <dbReference type="EMBL" id="MBC6489989.1"/>
    </source>
</evidence>
<proteinExistence type="predicted"/>
<sequence length="564" mass="63647">MYQPKIDQSKEMESMKSVRFISYSTCLVALLCGFQKVNAQDSTRRKTIDITSTFKPVLRDAVKLNFSAALPKTDTIRPVLSYNIPVQEVKLAFQPGSLNPVALQADSLLAWKNSQYLKVGVGNNHLPYLQGAVSLGNSNTGMLSAYGELFSAKGKLPFQKHNLADFQLRGSYKIAEDHELSAKAAFRGEDFFLYGYQPESLVFSKTDLRQRFQTVEGVIGLRNTDPSAFGLIYSPSLKIVSFRHQNADSSAREENLVFNLPLQKTFGKSFGFNLGFTADMTRLKPEGKSVIKNNLYYLSPALTLKTPNLFIQAGILPSWDNKVFNMLPNIMAEITTNDQQFTFQAGWIGYYNKGSFQRFSTVNPWLAQPAQLLNHRVAEIYGGFKGTLASHFTYSAKAAFSKQHNVNLFVNDQQDGKTFQTVYSPSMDVLQLHGEIGYLKGENFNFKTGITYSNFTKIEGQAAAWGLFPLELNASLRVKVIDDLYLKADFFGWDGPAYRSKTGEDRKGDKAVDLNAGLEFKVLPKFDLWLQMNNIFNNKYERWNQYQNFGFNVLGGVIYRFNQK</sequence>
<keyword evidence="2" id="KW-0472">Membrane</keyword>